<proteinExistence type="predicted"/>
<feature type="transmembrane region" description="Helical" evidence="2">
    <location>
        <begin position="34"/>
        <end position="53"/>
    </location>
</feature>
<dbReference type="RefSeq" id="WP_121919766.1">
    <property type="nucleotide sequence ID" value="NZ_CP034145.1"/>
</dbReference>
<dbReference type="OrthoDB" id="313155at2157"/>
<feature type="region of interest" description="Disordered" evidence="1">
    <location>
        <begin position="307"/>
        <end position="345"/>
    </location>
</feature>
<dbReference type="AlphaFoldDB" id="A0A3M0DPY5"/>
<reference evidence="3 6" key="2">
    <citation type="submission" date="2018-07" db="EMBL/GenBank/DDBJ databases">
        <title>Genome sequences of Haloplanus aerogenes JCM 16430T.</title>
        <authorList>
            <person name="Kim Y.B."/>
            <person name="Roh S.W."/>
        </authorList>
    </citation>
    <scope>NUCLEOTIDE SEQUENCE [LARGE SCALE GENOMIC DNA]</scope>
    <source>
        <strain evidence="3 6">JCM 16430</strain>
    </source>
</reference>
<dbReference type="EMBL" id="CP034145">
    <property type="protein sequence ID" value="AZH24494.1"/>
    <property type="molecule type" value="Genomic_DNA"/>
</dbReference>
<accession>A0A3M0DPY5</accession>
<evidence type="ECO:0000313" key="5">
    <source>
        <dbReference type="Proteomes" id="UP000277326"/>
    </source>
</evidence>
<dbReference type="KEGG" id="haer:DU502_03450"/>
<keyword evidence="6" id="KW-1185">Reference proteome</keyword>
<evidence type="ECO:0000256" key="1">
    <source>
        <dbReference type="SAM" id="MobiDB-lite"/>
    </source>
</evidence>
<dbReference type="Proteomes" id="UP000282007">
    <property type="component" value="Chromosome"/>
</dbReference>
<protein>
    <submittedName>
        <fullName evidence="3">DUF58 domain-containing protein</fullName>
    </submittedName>
    <submittedName>
        <fullName evidence="4">Uncharacterized protein (DUF58 family)</fullName>
    </submittedName>
</protein>
<dbReference type="EMBL" id="REFS01000002">
    <property type="protein sequence ID" value="RMB23858.1"/>
    <property type="molecule type" value="Genomic_DNA"/>
</dbReference>
<keyword evidence="2" id="KW-0472">Membrane</keyword>
<keyword evidence="2" id="KW-0812">Transmembrane</keyword>
<sequence>MRRIRPTRRGFAVVLIVAVAAGMSTTFGSRSLDAMILPAVVALGGAVVQLLLLDAPTVTRGTPPAGDPGTTGTVSLAVDADTSATATVRDRLPPGLDGDARGTVLVGGEPLTYDVTYRERGVHDLGPAVVHARDVLGLARREFVTAGRDSVVVYPRVFDPSPAVAERLRGLSTPADTAERGAFDHLREYTRSDSLRDVHWKSSAKRDDLVVQEFVDDGDGPTVTVAASAEAGRADRMAEAAATVGYTLLAEGAGVVLTTPSGRVTLAPGETGRLLAHLARVGDGAVPDRDADVIVRAAADGTTVRIDGASLPFDPERRRSVASGSDDESDGGVPVDTDRAVEVSA</sequence>
<evidence type="ECO:0000313" key="3">
    <source>
        <dbReference type="EMBL" id="AZH24494.1"/>
    </source>
</evidence>
<name>A0A3M0DPY5_9EURY</name>
<reference evidence="4 5" key="1">
    <citation type="journal article" date="2015" name="Stand. Genomic Sci.">
        <title>Genomic Encyclopedia of Bacterial and Archaeal Type Strains, Phase III: the genomes of soil and plant-associated and newly described type strains.</title>
        <authorList>
            <person name="Whitman W.B."/>
            <person name="Woyke T."/>
            <person name="Klenk H.P."/>
            <person name="Zhou Y."/>
            <person name="Lilburn T.G."/>
            <person name="Beck B.J."/>
            <person name="De Vos P."/>
            <person name="Vandamme P."/>
            <person name="Eisen J.A."/>
            <person name="Garrity G."/>
            <person name="Hugenholtz P."/>
            <person name="Kyrpides N.C."/>
        </authorList>
    </citation>
    <scope>NUCLEOTIDE SEQUENCE [LARGE SCALE GENOMIC DNA]</scope>
    <source>
        <strain evidence="4 5">CGMCC 1.10124</strain>
    </source>
</reference>
<dbReference type="GeneID" id="38470310"/>
<evidence type="ECO:0000256" key="2">
    <source>
        <dbReference type="SAM" id="Phobius"/>
    </source>
</evidence>
<gene>
    <name evidence="4" type="ORF">ATH50_1088</name>
    <name evidence="3" type="ORF">DU502_03450</name>
</gene>
<reference evidence="4" key="3">
    <citation type="submission" date="2018-10" db="EMBL/GenBank/DDBJ databases">
        <authorList>
            <person name="Whitman W."/>
            <person name="Huntemann M."/>
            <person name="Clum A."/>
            <person name="Pillay M."/>
            <person name="Palaniappan K."/>
            <person name="Varghese N."/>
            <person name="Mikhailova N."/>
            <person name="Stamatis D."/>
            <person name="Reddy T."/>
            <person name="Daum C."/>
            <person name="Shapiro N."/>
            <person name="Ivanova N."/>
            <person name="Kyrpides N."/>
            <person name="Woyke T."/>
        </authorList>
    </citation>
    <scope>NUCLEOTIDE SEQUENCE</scope>
    <source>
        <strain evidence="4">CGMCC 1.10124</strain>
    </source>
</reference>
<evidence type="ECO:0000313" key="6">
    <source>
        <dbReference type="Proteomes" id="UP000282007"/>
    </source>
</evidence>
<dbReference type="Proteomes" id="UP000277326">
    <property type="component" value="Unassembled WGS sequence"/>
</dbReference>
<keyword evidence="2" id="KW-1133">Transmembrane helix</keyword>
<dbReference type="PANTHER" id="PTHR34351">
    <property type="entry name" value="SLR1927 PROTEIN-RELATED"/>
    <property type="match status" value="1"/>
</dbReference>
<organism evidence="4 5">
    <name type="scientific">Haloplanus aerogenes</name>
    <dbReference type="NCBI Taxonomy" id="660522"/>
    <lineage>
        <taxon>Archaea</taxon>
        <taxon>Methanobacteriati</taxon>
        <taxon>Methanobacteriota</taxon>
        <taxon>Stenosarchaea group</taxon>
        <taxon>Halobacteria</taxon>
        <taxon>Halobacteriales</taxon>
        <taxon>Haloferacaceae</taxon>
        <taxon>Haloplanus</taxon>
    </lineage>
</organism>
<evidence type="ECO:0000313" key="4">
    <source>
        <dbReference type="EMBL" id="RMB23858.1"/>
    </source>
</evidence>
<feature type="compositionally biased region" description="Basic and acidic residues" evidence="1">
    <location>
        <begin position="336"/>
        <end position="345"/>
    </location>
</feature>
<dbReference type="PANTHER" id="PTHR34351:SF2">
    <property type="entry name" value="DUF58 DOMAIN-CONTAINING PROTEIN"/>
    <property type="match status" value="1"/>
</dbReference>